<dbReference type="InterPro" id="IPR036388">
    <property type="entry name" value="WH-like_DNA-bd_sf"/>
</dbReference>
<dbReference type="Gene3D" id="1.10.10.10">
    <property type="entry name" value="Winged helix-like DNA-binding domain superfamily/Winged helix DNA-binding domain"/>
    <property type="match status" value="1"/>
</dbReference>
<evidence type="ECO:0000313" key="5">
    <source>
        <dbReference type="EMBL" id="KAA1395340.1"/>
    </source>
</evidence>
<gene>
    <name evidence="5" type="ORF">ESP70_014345</name>
</gene>
<dbReference type="OrthoDB" id="9792527at2"/>
<dbReference type="GO" id="GO:0003677">
    <property type="term" value="F:DNA binding"/>
    <property type="evidence" value="ECO:0007669"/>
    <property type="project" value="UniProtKB-KW"/>
</dbReference>
<dbReference type="RefSeq" id="WP_149690006.1">
    <property type="nucleotide sequence ID" value="NZ_SDPQ02000003.1"/>
</dbReference>
<dbReference type="InterPro" id="IPR011991">
    <property type="entry name" value="ArsR-like_HTH"/>
</dbReference>
<proteinExistence type="predicted"/>
<dbReference type="SUPFAM" id="SSF46785">
    <property type="entry name" value="Winged helix' DNA-binding domain"/>
    <property type="match status" value="1"/>
</dbReference>
<evidence type="ECO:0000259" key="4">
    <source>
        <dbReference type="PROSITE" id="PS51118"/>
    </source>
</evidence>
<dbReference type="PANTHER" id="PTHR33204:SF18">
    <property type="entry name" value="TRANSCRIPTIONAL REGULATORY PROTEIN"/>
    <property type="match status" value="1"/>
</dbReference>
<dbReference type="CDD" id="cd00090">
    <property type="entry name" value="HTH_ARSR"/>
    <property type="match status" value="1"/>
</dbReference>
<keyword evidence="1" id="KW-0805">Transcription regulation</keyword>
<name>A0A5M4FBR3_9ACTN</name>
<dbReference type="EMBL" id="SDPQ02000003">
    <property type="protein sequence ID" value="KAA1395340.1"/>
    <property type="molecule type" value="Genomic_DNA"/>
</dbReference>
<evidence type="ECO:0000256" key="3">
    <source>
        <dbReference type="ARBA" id="ARBA00023163"/>
    </source>
</evidence>
<feature type="domain" description="HTH hxlR-type" evidence="4">
    <location>
        <begin position="12"/>
        <end position="110"/>
    </location>
</feature>
<dbReference type="Proteomes" id="UP000380867">
    <property type="component" value="Unassembled WGS sequence"/>
</dbReference>
<sequence>MPLRSDWSEDLCPVRRGLDVLGDPWIMLIMREVLHGRRRFDEIRESIGISDAVLSRRLRLLVDEELLRKVEYRADRRTHFEYVATEAGADLLPIMHAVSIWAEKHTRMPEGGAHMAVIHETCGAETTTADACSECGEALRPGDVSWDKPWKATRERLVGAP</sequence>
<organism evidence="5 6">
    <name type="scientific">Aeromicrobium ginsengisoli</name>
    <dbReference type="NCBI Taxonomy" id="363867"/>
    <lineage>
        <taxon>Bacteria</taxon>
        <taxon>Bacillati</taxon>
        <taxon>Actinomycetota</taxon>
        <taxon>Actinomycetes</taxon>
        <taxon>Propionibacteriales</taxon>
        <taxon>Nocardioidaceae</taxon>
        <taxon>Aeromicrobium</taxon>
    </lineage>
</organism>
<dbReference type="PROSITE" id="PS51118">
    <property type="entry name" value="HTH_HXLR"/>
    <property type="match status" value="1"/>
</dbReference>
<keyword evidence="6" id="KW-1185">Reference proteome</keyword>
<dbReference type="Pfam" id="PF01638">
    <property type="entry name" value="HxlR"/>
    <property type="match status" value="1"/>
</dbReference>
<dbReference type="InterPro" id="IPR002577">
    <property type="entry name" value="HTH_HxlR"/>
</dbReference>
<keyword evidence="3" id="KW-0804">Transcription</keyword>
<evidence type="ECO:0000256" key="2">
    <source>
        <dbReference type="ARBA" id="ARBA00023125"/>
    </source>
</evidence>
<dbReference type="PANTHER" id="PTHR33204">
    <property type="entry name" value="TRANSCRIPTIONAL REGULATOR, MARR FAMILY"/>
    <property type="match status" value="1"/>
</dbReference>
<dbReference type="AlphaFoldDB" id="A0A5M4FBR3"/>
<evidence type="ECO:0000313" key="6">
    <source>
        <dbReference type="Proteomes" id="UP000380867"/>
    </source>
</evidence>
<keyword evidence="2" id="KW-0238">DNA-binding</keyword>
<evidence type="ECO:0000256" key="1">
    <source>
        <dbReference type="ARBA" id="ARBA00023015"/>
    </source>
</evidence>
<comment type="caution">
    <text evidence="5">The sequence shown here is derived from an EMBL/GenBank/DDBJ whole genome shotgun (WGS) entry which is preliminary data.</text>
</comment>
<reference evidence="5" key="1">
    <citation type="submission" date="2019-09" db="EMBL/GenBank/DDBJ databases">
        <authorList>
            <person name="Li J."/>
        </authorList>
    </citation>
    <scope>NUCLEOTIDE SEQUENCE [LARGE SCALE GENOMIC DNA]</scope>
    <source>
        <strain evidence="5">JCM 14732</strain>
    </source>
</reference>
<protein>
    <submittedName>
        <fullName evidence="5">Helix-turn-helix transcriptional regulator</fullName>
    </submittedName>
</protein>
<accession>A0A5M4FBR3</accession>
<dbReference type="InterPro" id="IPR036390">
    <property type="entry name" value="WH_DNA-bd_sf"/>
</dbReference>